<accession>A0ABW5G0S4</accession>
<evidence type="ECO:0000313" key="3">
    <source>
        <dbReference type="EMBL" id="MFD2420499.1"/>
    </source>
</evidence>
<comment type="caution">
    <text evidence="3">The sequence shown here is derived from an EMBL/GenBank/DDBJ whole genome shotgun (WGS) entry which is preliminary data.</text>
</comment>
<sequence>MKLRVVLPLLGGLGVAGLFALEQSPDGNAATAARIVQAPPTAANGKTAAGSGSSTSDSGSQNDGDRVAVGFTTVGGKLYLVTAENAGATRLFRDTTVAGKPLGFQCAAGSPGDFAAWELRSYGGSGSLPPLSKDGRLLTAQPDGSRLPCTLTEVEQK</sequence>
<evidence type="ECO:0000256" key="1">
    <source>
        <dbReference type="SAM" id="MobiDB-lite"/>
    </source>
</evidence>
<keyword evidence="4" id="KW-1185">Reference proteome</keyword>
<evidence type="ECO:0000256" key="2">
    <source>
        <dbReference type="SAM" id="SignalP"/>
    </source>
</evidence>
<evidence type="ECO:0008006" key="5">
    <source>
        <dbReference type="Google" id="ProtNLM"/>
    </source>
</evidence>
<keyword evidence="2" id="KW-0732">Signal</keyword>
<reference evidence="4" key="1">
    <citation type="journal article" date="2019" name="Int. J. Syst. Evol. Microbiol.">
        <title>The Global Catalogue of Microorganisms (GCM) 10K type strain sequencing project: providing services to taxonomists for standard genome sequencing and annotation.</title>
        <authorList>
            <consortium name="The Broad Institute Genomics Platform"/>
            <consortium name="The Broad Institute Genome Sequencing Center for Infectious Disease"/>
            <person name="Wu L."/>
            <person name="Ma J."/>
        </authorList>
    </citation>
    <scope>NUCLEOTIDE SEQUENCE [LARGE SCALE GENOMIC DNA]</scope>
    <source>
        <strain evidence="4">CGMCC 4.7645</strain>
    </source>
</reference>
<feature type="chain" id="PRO_5046480098" description="Secreted protein" evidence="2">
    <location>
        <begin position="21"/>
        <end position="157"/>
    </location>
</feature>
<protein>
    <recommendedName>
        <fullName evidence="5">Secreted protein</fullName>
    </recommendedName>
</protein>
<gene>
    <name evidence="3" type="ORF">ACFSXZ_29645</name>
</gene>
<feature type="signal peptide" evidence="2">
    <location>
        <begin position="1"/>
        <end position="20"/>
    </location>
</feature>
<organism evidence="3 4">
    <name type="scientific">Amycolatopsis pigmentata</name>
    <dbReference type="NCBI Taxonomy" id="450801"/>
    <lineage>
        <taxon>Bacteria</taxon>
        <taxon>Bacillati</taxon>
        <taxon>Actinomycetota</taxon>
        <taxon>Actinomycetes</taxon>
        <taxon>Pseudonocardiales</taxon>
        <taxon>Pseudonocardiaceae</taxon>
        <taxon>Amycolatopsis</taxon>
    </lineage>
</organism>
<evidence type="ECO:0000313" key="4">
    <source>
        <dbReference type="Proteomes" id="UP001597417"/>
    </source>
</evidence>
<feature type="region of interest" description="Disordered" evidence="1">
    <location>
        <begin position="137"/>
        <end position="157"/>
    </location>
</feature>
<dbReference type="RefSeq" id="WP_378268583.1">
    <property type="nucleotide sequence ID" value="NZ_JBHUKR010000019.1"/>
</dbReference>
<proteinExistence type="predicted"/>
<feature type="region of interest" description="Disordered" evidence="1">
    <location>
        <begin position="41"/>
        <end position="66"/>
    </location>
</feature>
<feature type="compositionally biased region" description="Low complexity" evidence="1">
    <location>
        <begin position="41"/>
        <end position="60"/>
    </location>
</feature>
<name>A0ABW5G0S4_9PSEU</name>
<dbReference type="EMBL" id="JBHUKR010000019">
    <property type="protein sequence ID" value="MFD2420499.1"/>
    <property type="molecule type" value="Genomic_DNA"/>
</dbReference>
<dbReference type="Proteomes" id="UP001597417">
    <property type="component" value="Unassembled WGS sequence"/>
</dbReference>